<dbReference type="RefSeq" id="WP_111515993.1">
    <property type="nucleotide sequence ID" value="NZ_QFYR01000004.1"/>
</dbReference>
<reference evidence="2" key="1">
    <citation type="submission" date="2018-05" db="EMBL/GenBank/DDBJ databases">
        <authorList>
            <person name="Li X."/>
        </authorList>
    </citation>
    <scope>NUCLEOTIDE SEQUENCE [LARGE SCALE GENOMIC DNA]</scope>
    <source>
        <strain evidence="2">YIM 73061</strain>
    </source>
</reference>
<dbReference type="Proteomes" id="UP000249725">
    <property type="component" value="Unassembled WGS sequence"/>
</dbReference>
<name>A0A328AF88_9CAUL</name>
<evidence type="ECO:0000313" key="2">
    <source>
        <dbReference type="Proteomes" id="UP000249725"/>
    </source>
</evidence>
<accession>A0A328AF88</accession>
<sequence>MPDIVAIIGCARSGSTLLEGKLQQAADVTALGEVAHLWSRGFLRDELCGCGAAFSRCEFWMEVLARAFGKLHASDARRFDAAFRTAVGGVVHVEARVWRPHAVDPLFADLARALYRAAHQVGGGKTLLDSSKPAHFAASIAATGGARVRPLHLFRSPAPNIQSLRTAKPRPQARDAAHAMMPRSRTLAHAIAHWVFRNAQASNFLDQHKGRSLTIHFDAFRRDASAELPAIMARLGLPARRAGDSPTWHSVSGNPLRFQPNGLDVRAQDRTSDGLNAVERALVRVLTGRQQMRLEARAFRRASTDAAARHAA</sequence>
<dbReference type="SUPFAM" id="SSF52540">
    <property type="entry name" value="P-loop containing nucleoside triphosphate hydrolases"/>
    <property type="match status" value="1"/>
</dbReference>
<comment type="caution">
    <text evidence="1">The sequence shown here is derived from an EMBL/GenBank/DDBJ whole genome shotgun (WGS) entry which is preliminary data.</text>
</comment>
<proteinExistence type="predicted"/>
<gene>
    <name evidence="1" type="ORF">DJ018_16105</name>
</gene>
<dbReference type="OrthoDB" id="7062607at2"/>
<dbReference type="InterPro" id="IPR027417">
    <property type="entry name" value="P-loop_NTPase"/>
</dbReference>
<dbReference type="Pfam" id="PF13469">
    <property type="entry name" value="Sulfotransfer_3"/>
    <property type="match status" value="1"/>
</dbReference>
<keyword evidence="2" id="KW-1185">Reference proteome</keyword>
<evidence type="ECO:0000313" key="1">
    <source>
        <dbReference type="EMBL" id="RAK51458.1"/>
    </source>
</evidence>
<evidence type="ECO:0008006" key="3">
    <source>
        <dbReference type="Google" id="ProtNLM"/>
    </source>
</evidence>
<dbReference type="EMBL" id="QFYR01000004">
    <property type="protein sequence ID" value="RAK51458.1"/>
    <property type="molecule type" value="Genomic_DNA"/>
</dbReference>
<dbReference type="AlphaFoldDB" id="A0A328AF88"/>
<organism evidence="1 2">
    <name type="scientific">Phenylobacterium deserti</name>
    <dbReference type="NCBI Taxonomy" id="1914756"/>
    <lineage>
        <taxon>Bacteria</taxon>
        <taxon>Pseudomonadati</taxon>
        <taxon>Pseudomonadota</taxon>
        <taxon>Alphaproteobacteria</taxon>
        <taxon>Caulobacterales</taxon>
        <taxon>Caulobacteraceae</taxon>
        <taxon>Phenylobacterium</taxon>
    </lineage>
</organism>
<protein>
    <recommendedName>
        <fullName evidence="3">Sulfotransferase</fullName>
    </recommendedName>
</protein>
<dbReference type="Gene3D" id="3.40.50.300">
    <property type="entry name" value="P-loop containing nucleotide triphosphate hydrolases"/>
    <property type="match status" value="1"/>
</dbReference>